<evidence type="ECO:0000256" key="1">
    <source>
        <dbReference type="SAM" id="MobiDB-lite"/>
    </source>
</evidence>
<protein>
    <submittedName>
        <fullName evidence="2">Uncharacterized protein</fullName>
    </submittedName>
</protein>
<comment type="caution">
    <text evidence="2">The sequence shown here is derived from an EMBL/GenBank/DDBJ whole genome shotgun (WGS) entry which is preliminary data.</text>
</comment>
<gene>
    <name evidence="2" type="ORF">PF008_g21961</name>
</gene>
<organism evidence="2 3">
    <name type="scientific">Phytophthora fragariae</name>
    <dbReference type="NCBI Taxonomy" id="53985"/>
    <lineage>
        <taxon>Eukaryota</taxon>
        <taxon>Sar</taxon>
        <taxon>Stramenopiles</taxon>
        <taxon>Oomycota</taxon>
        <taxon>Peronosporomycetes</taxon>
        <taxon>Peronosporales</taxon>
        <taxon>Peronosporaceae</taxon>
        <taxon>Phytophthora</taxon>
    </lineage>
</organism>
<dbReference type="Proteomes" id="UP000486351">
    <property type="component" value="Unassembled WGS sequence"/>
</dbReference>
<feature type="compositionally biased region" description="Basic and acidic residues" evidence="1">
    <location>
        <begin position="82"/>
        <end position="98"/>
    </location>
</feature>
<evidence type="ECO:0000313" key="2">
    <source>
        <dbReference type="EMBL" id="KAE9304477.1"/>
    </source>
</evidence>
<feature type="region of interest" description="Disordered" evidence="1">
    <location>
        <begin position="38"/>
        <end position="133"/>
    </location>
</feature>
<reference evidence="2 3" key="1">
    <citation type="submission" date="2018-09" db="EMBL/GenBank/DDBJ databases">
        <title>Genomic investigation of the strawberry pathogen Phytophthora fragariae indicates pathogenicity is determined by transcriptional variation in three key races.</title>
        <authorList>
            <person name="Adams T.M."/>
            <person name="Armitage A.D."/>
            <person name="Sobczyk M.K."/>
            <person name="Bates H.J."/>
            <person name="Dunwell J.M."/>
            <person name="Nellist C.F."/>
            <person name="Harrison R.J."/>
        </authorList>
    </citation>
    <scope>NUCLEOTIDE SEQUENCE [LARGE SCALE GENOMIC DNA]</scope>
    <source>
        <strain evidence="2 3">NOV-77</strain>
    </source>
</reference>
<proteinExistence type="predicted"/>
<dbReference type="EMBL" id="QXFY01002025">
    <property type="protein sequence ID" value="KAE9304477.1"/>
    <property type="molecule type" value="Genomic_DNA"/>
</dbReference>
<accession>A0A6G0QV91</accession>
<evidence type="ECO:0000313" key="3">
    <source>
        <dbReference type="Proteomes" id="UP000486351"/>
    </source>
</evidence>
<sequence>MEEVSFYVADCGEPSIRGILAVENTFSQGELYALYAITHPPQRPRFPPTQAPAPRSQPKRGSPAKSKGEGRRSTCATSCESLSEKAPKKEKREGEEQVKPSINPSIEQEPATHSPVYRDTDRHTHTGGRLFVS</sequence>
<name>A0A6G0QV91_9STRA</name>
<dbReference type="AlphaFoldDB" id="A0A6G0QV91"/>
<feature type="compositionally biased region" description="Pro residues" evidence="1">
    <location>
        <begin position="41"/>
        <end position="51"/>
    </location>
</feature>